<keyword evidence="7" id="KW-0539">Nucleus</keyword>
<proteinExistence type="inferred from homology"/>
<evidence type="ECO:0000256" key="7">
    <source>
        <dbReference type="ARBA" id="ARBA00023242"/>
    </source>
</evidence>
<keyword evidence="6" id="KW-0378">Hydrolase</keyword>
<feature type="signal peptide" evidence="8">
    <location>
        <begin position="1"/>
        <end position="16"/>
    </location>
</feature>
<dbReference type="GO" id="GO:0016787">
    <property type="term" value="F:hydrolase activity"/>
    <property type="evidence" value="ECO:0007669"/>
    <property type="project" value="UniProtKB-KW"/>
</dbReference>
<dbReference type="GO" id="GO:0005634">
    <property type="term" value="C:nucleus"/>
    <property type="evidence" value="ECO:0007669"/>
    <property type="project" value="UniProtKB-SubCell"/>
</dbReference>
<evidence type="ECO:0000256" key="5">
    <source>
        <dbReference type="ARBA" id="ARBA00022723"/>
    </source>
</evidence>
<comment type="similarity">
    <text evidence="3">Belongs to the HARBI1 family.</text>
</comment>
<evidence type="ECO:0000256" key="2">
    <source>
        <dbReference type="ARBA" id="ARBA00004123"/>
    </source>
</evidence>
<comment type="cofactor">
    <cofactor evidence="1">
        <name>a divalent metal cation</name>
        <dbReference type="ChEBI" id="CHEBI:60240"/>
    </cofactor>
</comment>
<evidence type="ECO:0000259" key="9">
    <source>
        <dbReference type="Pfam" id="PF13359"/>
    </source>
</evidence>
<keyword evidence="8" id="KW-0732">Signal</keyword>
<reference evidence="10 11" key="1">
    <citation type="submission" date="2024-01" db="EMBL/GenBank/DDBJ databases">
        <title>Genome assemblies of Stephania.</title>
        <authorList>
            <person name="Yang L."/>
        </authorList>
    </citation>
    <scope>NUCLEOTIDE SEQUENCE [LARGE SCALE GENOMIC DNA]</scope>
    <source>
        <strain evidence="10">YNDBR</strain>
        <tissue evidence="10">Leaf</tissue>
    </source>
</reference>
<dbReference type="InterPro" id="IPR045249">
    <property type="entry name" value="HARBI1-like"/>
</dbReference>
<comment type="subcellular location">
    <subcellularLocation>
        <location evidence="2">Nucleus</location>
    </subcellularLocation>
</comment>
<feature type="domain" description="DDE Tnp4" evidence="9">
    <location>
        <begin position="39"/>
        <end position="93"/>
    </location>
</feature>
<dbReference type="Proteomes" id="UP001420932">
    <property type="component" value="Unassembled WGS sequence"/>
</dbReference>
<evidence type="ECO:0000256" key="4">
    <source>
        <dbReference type="ARBA" id="ARBA00022722"/>
    </source>
</evidence>
<accession>A0AAP0JMC5</accession>
<dbReference type="GO" id="GO:0004518">
    <property type="term" value="F:nuclease activity"/>
    <property type="evidence" value="ECO:0007669"/>
    <property type="project" value="UniProtKB-KW"/>
</dbReference>
<evidence type="ECO:0000256" key="6">
    <source>
        <dbReference type="ARBA" id="ARBA00022801"/>
    </source>
</evidence>
<dbReference type="PANTHER" id="PTHR22930">
    <property type="match status" value="1"/>
</dbReference>
<dbReference type="Pfam" id="PF13359">
    <property type="entry name" value="DDE_Tnp_4"/>
    <property type="match status" value="1"/>
</dbReference>
<dbReference type="PANTHER" id="PTHR22930:SF281">
    <property type="entry name" value="NUCLEASE"/>
    <property type="match status" value="1"/>
</dbReference>
<evidence type="ECO:0000256" key="3">
    <source>
        <dbReference type="ARBA" id="ARBA00006958"/>
    </source>
</evidence>
<evidence type="ECO:0000313" key="11">
    <source>
        <dbReference type="Proteomes" id="UP001420932"/>
    </source>
</evidence>
<gene>
    <name evidence="10" type="ORF">Syun_014812</name>
</gene>
<dbReference type="AlphaFoldDB" id="A0AAP0JMC5"/>
<dbReference type="InterPro" id="IPR027806">
    <property type="entry name" value="HARBI1_dom"/>
</dbReference>
<evidence type="ECO:0000256" key="1">
    <source>
        <dbReference type="ARBA" id="ARBA00001968"/>
    </source>
</evidence>
<dbReference type="EMBL" id="JBBNAF010000006">
    <property type="protein sequence ID" value="KAK9135482.1"/>
    <property type="molecule type" value="Genomic_DNA"/>
</dbReference>
<comment type="caution">
    <text evidence="10">The sequence shown here is derived from an EMBL/GenBank/DDBJ whole genome shotgun (WGS) entry which is preliminary data.</text>
</comment>
<keyword evidence="11" id="KW-1185">Reference proteome</keyword>
<name>A0AAP0JMC5_9MAGN</name>
<keyword evidence="5" id="KW-0479">Metal-binding</keyword>
<evidence type="ECO:0000256" key="8">
    <source>
        <dbReference type="SAM" id="SignalP"/>
    </source>
</evidence>
<feature type="chain" id="PRO_5042924656" description="DDE Tnp4 domain-containing protein" evidence="8">
    <location>
        <begin position="17"/>
        <end position="153"/>
    </location>
</feature>
<protein>
    <recommendedName>
        <fullName evidence="9">DDE Tnp4 domain-containing protein</fullName>
    </recommendedName>
</protein>
<dbReference type="GO" id="GO:0046872">
    <property type="term" value="F:metal ion binding"/>
    <property type="evidence" value="ECO:0007669"/>
    <property type="project" value="UniProtKB-KW"/>
</dbReference>
<sequence length="153" mass="17281">MTTTIWSTLGILTVKGFWHLFGVNDTTYPSGQVAIIQRQTPEEVFNMRHAKARNIIETCFGALKQRWAVLRSPCFYDVKMTTLIIIACAVLHNFLTMEVLDDLLDTMVVEGQELGAEDDASNEPPEVISQVGPTDAWTAFRNNLAIDMWDSYH</sequence>
<evidence type="ECO:0000313" key="10">
    <source>
        <dbReference type="EMBL" id="KAK9135482.1"/>
    </source>
</evidence>
<keyword evidence="4" id="KW-0540">Nuclease</keyword>
<organism evidence="10 11">
    <name type="scientific">Stephania yunnanensis</name>
    <dbReference type="NCBI Taxonomy" id="152371"/>
    <lineage>
        <taxon>Eukaryota</taxon>
        <taxon>Viridiplantae</taxon>
        <taxon>Streptophyta</taxon>
        <taxon>Embryophyta</taxon>
        <taxon>Tracheophyta</taxon>
        <taxon>Spermatophyta</taxon>
        <taxon>Magnoliopsida</taxon>
        <taxon>Ranunculales</taxon>
        <taxon>Menispermaceae</taxon>
        <taxon>Menispermoideae</taxon>
        <taxon>Cissampelideae</taxon>
        <taxon>Stephania</taxon>
    </lineage>
</organism>